<feature type="compositionally biased region" description="Low complexity" evidence="1">
    <location>
        <begin position="56"/>
        <end position="66"/>
    </location>
</feature>
<sequence length="363" mass="40082">MSSMQTSLLPGVTPGWNDPPPLGNPSSGSRLNRYRRVVDPSLSAAGGSPVPYAPSPGQGMPMGMPQGIPPQMQPMQHMQPAMQHYAQPEYSIPGSQGDVPQGYGGHMQQLQQAQPQYGQPGGPFELQQQPPPPPPPSGALPMSPYQSQGQVVHITHHSQWDNGDYRQAQAAQLQLQQQQQAVMEQQMSHQYNQPSTHSLPQQNGATAGSMNDGNCIFNPPNAVPGVENDSKLEQFVDLANYIPPQKAPGDVSLPPQRLYDFLVKAAVTTLHPEKSKGVQKKLKLLPAEIFHLTKDDHFIKKFNYVVDAIDSHRYEEAHRDLEDMLRGFPSQTHEERGNEKHWVGGIRLLLNEMQNRPASGRPH</sequence>
<gene>
    <name evidence="2" type="ORF">PMAYCL1PPCAC_11893</name>
</gene>
<evidence type="ECO:0000313" key="3">
    <source>
        <dbReference type="Proteomes" id="UP001328107"/>
    </source>
</evidence>
<feature type="compositionally biased region" description="Pro residues" evidence="1">
    <location>
        <begin position="129"/>
        <end position="138"/>
    </location>
</feature>
<comment type="caution">
    <text evidence="2">The sequence shown here is derived from an EMBL/GenBank/DDBJ whole genome shotgun (WGS) entry which is preliminary data.</text>
</comment>
<evidence type="ECO:0000256" key="1">
    <source>
        <dbReference type="SAM" id="MobiDB-lite"/>
    </source>
</evidence>
<proteinExistence type="predicted"/>
<protein>
    <submittedName>
        <fullName evidence="2">Uncharacterized protein</fullName>
    </submittedName>
</protein>
<accession>A0AAN4ZNC8</accession>
<dbReference type="EMBL" id="BTRK01000003">
    <property type="protein sequence ID" value="GMR41698.1"/>
    <property type="molecule type" value="Genomic_DNA"/>
</dbReference>
<dbReference type="Proteomes" id="UP001328107">
    <property type="component" value="Unassembled WGS sequence"/>
</dbReference>
<feature type="region of interest" description="Disordered" evidence="1">
    <location>
        <begin position="89"/>
        <end position="149"/>
    </location>
</feature>
<organism evidence="2 3">
    <name type="scientific">Pristionchus mayeri</name>
    <dbReference type="NCBI Taxonomy" id="1317129"/>
    <lineage>
        <taxon>Eukaryota</taxon>
        <taxon>Metazoa</taxon>
        <taxon>Ecdysozoa</taxon>
        <taxon>Nematoda</taxon>
        <taxon>Chromadorea</taxon>
        <taxon>Rhabditida</taxon>
        <taxon>Rhabditina</taxon>
        <taxon>Diplogasteromorpha</taxon>
        <taxon>Diplogasteroidea</taxon>
        <taxon>Neodiplogasteridae</taxon>
        <taxon>Pristionchus</taxon>
    </lineage>
</organism>
<name>A0AAN4ZNC8_9BILA</name>
<feature type="compositionally biased region" description="Low complexity" evidence="1">
    <location>
        <begin position="106"/>
        <end position="128"/>
    </location>
</feature>
<evidence type="ECO:0000313" key="2">
    <source>
        <dbReference type="EMBL" id="GMR41698.1"/>
    </source>
</evidence>
<dbReference type="AlphaFoldDB" id="A0AAN4ZNC8"/>
<feature type="region of interest" description="Disordered" evidence="1">
    <location>
        <begin position="1"/>
        <end position="66"/>
    </location>
</feature>
<keyword evidence="3" id="KW-1185">Reference proteome</keyword>
<reference evidence="3" key="1">
    <citation type="submission" date="2022-10" db="EMBL/GenBank/DDBJ databases">
        <title>Genome assembly of Pristionchus species.</title>
        <authorList>
            <person name="Yoshida K."/>
            <person name="Sommer R.J."/>
        </authorList>
    </citation>
    <scope>NUCLEOTIDE SEQUENCE [LARGE SCALE GENOMIC DNA]</scope>
    <source>
        <strain evidence="3">RS5460</strain>
    </source>
</reference>